<reference evidence="7 8" key="1">
    <citation type="submission" date="2017-07" db="EMBL/GenBank/DDBJ databases">
        <title>Bifidobacterium novel species.</title>
        <authorList>
            <person name="Lugli G.A."/>
            <person name="Milani C."/>
            <person name="Duranti S."/>
            <person name="Mangifesta M."/>
        </authorList>
    </citation>
    <scope>NUCLEOTIDE SEQUENCE [LARGE SCALE GENOMIC DNA]</scope>
    <source>
        <strain evidence="7 8">77</strain>
    </source>
</reference>
<dbReference type="PANTHER" id="PTHR11142">
    <property type="entry name" value="PSEUDOURIDYLATE SYNTHASE"/>
    <property type="match status" value="1"/>
</dbReference>
<feature type="binding site" evidence="4">
    <location>
        <position position="128"/>
    </location>
    <ligand>
        <name>substrate</name>
    </ligand>
</feature>
<evidence type="ECO:0000256" key="2">
    <source>
        <dbReference type="ARBA" id="ARBA00022694"/>
    </source>
</evidence>
<dbReference type="Gene3D" id="3.30.70.660">
    <property type="entry name" value="Pseudouridine synthase I, catalytic domain, C-terminal subdomain"/>
    <property type="match status" value="1"/>
</dbReference>
<proteinExistence type="inferred from homology"/>
<evidence type="ECO:0000256" key="3">
    <source>
        <dbReference type="ARBA" id="ARBA00023235"/>
    </source>
</evidence>
<dbReference type="InterPro" id="IPR020097">
    <property type="entry name" value="PsdUridine_synth_TruA_a/b_dom"/>
</dbReference>
<comment type="similarity">
    <text evidence="1 4 5">Belongs to the tRNA pseudouridine synthase TruA family.</text>
</comment>
<evidence type="ECO:0000256" key="5">
    <source>
        <dbReference type="RuleBase" id="RU003792"/>
    </source>
</evidence>
<dbReference type="GO" id="GO:0160147">
    <property type="term" value="F:tRNA pseudouridine(38-40) synthase activity"/>
    <property type="evidence" value="ECO:0007669"/>
    <property type="project" value="UniProtKB-EC"/>
</dbReference>
<evidence type="ECO:0000259" key="6">
    <source>
        <dbReference type="Pfam" id="PF01416"/>
    </source>
</evidence>
<keyword evidence="3 4" id="KW-0413">Isomerase</keyword>
<dbReference type="SUPFAM" id="SSF55120">
    <property type="entry name" value="Pseudouridine synthase"/>
    <property type="match status" value="1"/>
</dbReference>
<dbReference type="Proteomes" id="UP000235034">
    <property type="component" value="Unassembled WGS sequence"/>
</dbReference>
<organism evidence="7 8">
    <name type="scientific">Bifidobacterium parmae</name>
    <dbReference type="NCBI Taxonomy" id="361854"/>
    <lineage>
        <taxon>Bacteria</taxon>
        <taxon>Bacillati</taxon>
        <taxon>Actinomycetota</taxon>
        <taxon>Actinomycetes</taxon>
        <taxon>Bifidobacteriales</taxon>
        <taxon>Bifidobacteriaceae</taxon>
        <taxon>Bifidobacterium</taxon>
    </lineage>
</organism>
<name>A0A2N5J4G1_9BIFI</name>
<dbReference type="OrthoDB" id="9811823at2"/>
<protein>
    <recommendedName>
        <fullName evidence="4">tRNA pseudouridine synthase A</fullName>
        <ecNumber evidence="4">5.4.99.12</ecNumber>
    </recommendedName>
    <alternativeName>
        <fullName evidence="4">tRNA pseudouridine(38-40) synthase</fullName>
    </alternativeName>
    <alternativeName>
        <fullName evidence="4">tRNA pseudouridylate synthase I</fullName>
    </alternativeName>
    <alternativeName>
        <fullName evidence="4">tRNA-uridine isomerase I</fullName>
    </alternativeName>
</protein>
<keyword evidence="2 4" id="KW-0819">tRNA processing</keyword>
<keyword evidence="8" id="KW-1185">Reference proteome</keyword>
<dbReference type="InterPro" id="IPR001406">
    <property type="entry name" value="PsdUridine_synth_TruA"/>
</dbReference>
<dbReference type="EMBL" id="NMWT01000009">
    <property type="protein sequence ID" value="PLS29104.1"/>
    <property type="molecule type" value="Genomic_DNA"/>
</dbReference>
<dbReference type="GO" id="GO:0003723">
    <property type="term" value="F:RNA binding"/>
    <property type="evidence" value="ECO:0007669"/>
    <property type="project" value="InterPro"/>
</dbReference>
<dbReference type="EC" id="5.4.99.12" evidence="4"/>
<feature type="active site" description="Nucleophile" evidence="4">
    <location>
        <position position="59"/>
    </location>
</feature>
<dbReference type="Pfam" id="PF01416">
    <property type="entry name" value="PseudoU_synth_1"/>
    <property type="match status" value="1"/>
</dbReference>
<dbReference type="InterPro" id="IPR020094">
    <property type="entry name" value="TruA/RsuA/RluB/E/F_N"/>
</dbReference>
<dbReference type="InterPro" id="IPR020095">
    <property type="entry name" value="PsdUridine_synth_TruA_C"/>
</dbReference>
<comment type="caution">
    <text evidence="4">Lacks conserved residue(s) required for the propagation of feature annotation.</text>
</comment>
<sequence>MTRLRIDLAYDGGGFYGWATQPHIRTVQGTIEAALHKLLRVPDHDPDEPLRLVVAGRTDTGVHASHQVCHLDIDESTLARAVGHMKVPAVTALEHRLQRLLPTDIAIHRVSVAPDGFDARFSALERTYVYRIADRASEVDPRLRGCVLHIDDTLDLDAMNRAAAMTLGLHDFGSFATPNPGGTTIREVKRAAWTRVPSRPLVPARDDVATHGTGDARDAARVCGDATGGYVTPTLESGLVCFTIVADAFARNMVRSLVNACVAVGIGKRDLDWFAGKMAVPKREGSTGPIAPQGLTLEHVAYPPDDELASRAEAIRAVRTLP</sequence>
<dbReference type="RefSeq" id="WP_101622009.1">
    <property type="nucleotide sequence ID" value="NZ_NMWT01000009.1"/>
</dbReference>
<dbReference type="PANTHER" id="PTHR11142:SF0">
    <property type="entry name" value="TRNA PSEUDOURIDINE SYNTHASE-LIKE 1"/>
    <property type="match status" value="1"/>
</dbReference>
<dbReference type="HAMAP" id="MF_00171">
    <property type="entry name" value="TruA"/>
    <property type="match status" value="1"/>
</dbReference>
<dbReference type="AlphaFoldDB" id="A0A2N5J4G1"/>
<dbReference type="InterPro" id="IPR020103">
    <property type="entry name" value="PsdUridine_synth_cat_dom_sf"/>
</dbReference>
<evidence type="ECO:0000256" key="1">
    <source>
        <dbReference type="ARBA" id="ARBA00009375"/>
    </source>
</evidence>
<comment type="caution">
    <text evidence="7">The sequence shown here is derived from an EMBL/GenBank/DDBJ whole genome shotgun (WGS) entry which is preliminary data.</text>
</comment>
<dbReference type="CDD" id="cd02570">
    <property type="entry name" value="PseudoU_synth_EcTruA"/>
    <property type="match status" value="1"/>
</dbReference>
<gene>
    <name evidence="4" type="primary">truA</name>
    <name evidence="7" type="ORF">Uis4E_0838</name>
</gene>
<comment type="function">
    <text evidence="4">Formation of pseudouridine at positions 38, 39 and 40 in the anticodon stem and loop of transfer RNAs.</text>
</comment>
<evidence type="ECO:0000313" key="8">
    <source>
        <dbReference type="Proteomes" id="UP000235034"/>
    </source>
</evidence>
<dbReference type="FunFam" id="3.30.70.580:FF:000001">
    <property type="entry name" value="tRNA pseudouridine synthase A"/>
    <property type="match status" value="1"/>
</dbReference>
<dbReference type="GO" id="GO:0031119">
    <property type="term" value="P:tRNA pseudouridine synthesis"/>
    <property type="evidence" value="ECO:0007669"/>
    <property type="project" value="UniProtKB-UniRule"/>
</dbReference>
<accession>A0A2N5J4G1</accession>
<evidence type="ECO:0000313" key="7">
    <source>
        <dbReference type="EMBL" id="PLS29104.1"/>
    </source>
</evidence>
<evidence type="ECO:0000256" key="4">
    <source>
        <dbReference type="HAMAP-Rule" id="MF_00171"/>
    </source>
</evidence>
<comment type="subunit">
    <text evidence="4">Homodimer.</text>
</comment>
<dbReference type="Gene3D" id="3.30.70.580">
    <property type="entry name" value="Pseudouridine synthase I, catalytic domain, N-terminal subdomain"/>
    <property type="match status" value="1"/>
</dbReference>
<comment type="catalytic activity">
    <reaction evidence="4 5">
        <text>uridine(38/39/40) in tRNA = pseudouridine(38/39/40) in tRNA</text>
        <dbReference type="Rhea" id="RHEA:22376"/>
        <dbReference type="Rhea" id="RHEA-COMP:10085"/>
        <dbReference type="Rhea" id="RHEA-COMP:10087"/>
        <dbReference type="ChEBI" id="CHEBI:65314"/>
        <dbReference type="ChEBI" id="CHEBI:65315"/>
        <dbReference type="EC" id="5.4.99.12"/>
    </reaction>
</comment>
<feature type="domain" description="Pseudouridine synthase I TruA alpha/beta" evidence="6">
    <location>
        <begin position="162"/>
        <end position="303"/>
    </location>
</feature>